<sequence>MALNWALVAGDAKNPVPLPLPEEEFFFSKKKVSLALELGSNGYPGNGGQLKADGIIHITNQRPTVEHLKSLSIPLKNLRDGKLAQPWFGANYYTATVLPVPNEHESNAPQTYEQLPSYTPRETPENAATTTAIPSSGVLLVSAMPSPNPFITTPPTSTLPNPLLTQTSDSNTQVISRSPSPVPHQNRPANSASSSTVPVSDLPPSYDDITK</sequence>
<feature type="compositionally biased region" description="Low complexity" evidence="1">
    <location>
        <begin position="153"/>
        <end position="167"/>
    </location>
</feature>
<accession>A0A9N8WJU7</accession>
<dbReference type="Proteomes" id="UP000789831">
    <property type="component" value="Unassembled WGS sequence"/>
</dbReference>
<organism evidence="2 3">
    <name type="scientific">Ambispora gerdemannii</name>
    <dbReference type="NCBI Taxonomy" id="144530"/>
    <lineage>
        <taxon>Eukaryota</taxon>
        <taxon>Fungi</taxon>
        <taxon>Fungi incertae sedis</taxon>
        <taxon>Mucoromycota</taxon>
        <taxon>Glomeromycotina</taxon>
        <taxon>Glomeromycetes</taxon>
        <taxon>Archaeosporales</taxon>
        <taxon>Ambisporaceae</taxon>
        <taxon>Ambispora</taxon>
    </lineage>
</organism>
<feature type="compositionally biased region" description="Polar residues" evidence="1">
    <location>
        <begin position="107"/>
        <end position="117"/>
    </location>
</feature>
<dbReference type="EMBL" id="CAJVPL010000354">
    <property type="protein sequence ID" value="CAG8486970.1"/>
    <property type="molecule type" value="Genomic_DNA"/>
</dbReference>
<evidence type="ECO:0000256" key="1">
    <source>
        <dbReference type="SAM" id="MobiDB-lite"/>
    </source>
</evidence>
<dbReference type="OrthoDB" id="1259151at2759"/>
<dbReference type="SUPFAM" id="SSF50729">
    <property type="entry name" value="PH domain-like"/>
    <property type="match status" value="1"/>
</dbReference>
<dbReference type="GO" id="GO:0003713">
    <property type="term" value="F:transcription coactivator activity"/>
    <property type="evidence" value="ECO:0007669"/>
    <property type="project" value="InterPro"/>
</dbReference>
<reference evidence="2" key="1">
    <citation type="submission" date="2021-06" db="EMBL/GenBank/DDBJ databases">
        <authorList>
            <person name="Kallberg Y."/>
            <person name="Tangrot J."/>
            <person name="Rosling A."/>
        </authorList>
    </citation>
    <scope>NUCLEOTIDE SEQUENCE</scope>
    <source>
        <strain evidence="2">MT106</strain>
    </source>
</reference>
<dbReference type="PANTHER" id="PTHR31606">
    <property type="entry name" value="WW DOMAIN BINDING PROTEIN 2, ISOFORM E"/>
    <property type="match status" value="1"/>
</dbReference>
<feature type="compositionally biased region" description="Polar residues" evidence="1">
    <location>
        <begin position="187"/>
        <end position="198"/>
    </location>
</feature>
<dbReference type="GO" id="GO:0031490">
    <property type="term" value="F:chromatin DNA binding"/>
    <property type="evidence" value="ECO:0007669"/>
    <property type="project" value="TreeGrafter"/>
</dbReference>
<keyword evidence="3" id="KW-1185">Reference proteome</keyword>
<comment type="caution">
    <text evidence="2">The sequence shown here is derived from an EMBL/GenBank/DDBJ whole genome shotgun (WGS) entry which is preliminary data.</text>
</comment>
<dbReference type="PANTHER" id="PTHR31606:SF1">
    <property type="entry name" value="WW DOMAIN BINDING PROTEIN 2, ISOFORM E"/>
    <property type="match status" value="1"/>
</dbReference>
<dbReference type="AlphaFoldDB" id="A0A9N8WJU7"/>
<proteinExistence type="predicted"/>
<evidence type="ECO:0000313" key="3">
    <source>
        <dbReference type="Proteomes" id="UP000789831"/>
    </source>
</evidence>
<gene>
    <name evidence="2" type="ORF">AGERDE_LOCUS3539</name>
</gene>
<name>A0A9N8WJU7_9GLOM</name>
<feature type="compositionally biased region" description="Polar residues" evidence="1">
    <location>
        <begin position="168"/>
        <end position="179"/>
    </location>
</feature>
<evidence type="ECO:0000313" key="2">
    <source>
        <dbReference type="EMBL" id="CAG8486970.1"/>
    </source>
</evidence>
<feature type="region of interest" description="Disordered" evidence="1">
    <location>
        <begin position="149"/>
        <end position="211"/>
    </location>
</feature>
<dbReference type="GO" id="GO:0005634">
    <property type="term" value="C:nucleus"/>
    <property type="evidence" value="ECO:0007669"/>
    <property type="project" value="TreeGrafter"/>
</dbReference>
<feature type="region of interest" description="Disordered" evidence="1">
    <location>
        <begin position="104"/>
        <end position="132"/>
    </location>
</feature>
<protein>
    <submittedName>
        <fullName evidence="2">7550_t:CDS:1</fullName>
    </submittedName>
</protein>
<dbReference type="InterPro" id="IPR044852">
    <property type="entry name" value="WBP2-like"/>
</dbReference>